<organism evidence="4 5">
    <name type="scientific">Kineococcus radiotolerans (strain ATCC BAA-149 / DSM 14245 / SRS30216)</name>
    <dbReference type="NCBI Taxonomy" id="266940"/>
    <lineage>
        <taxon>Bacteria</taxon>
        <taxon>Bacillati</taxon>
        <taxon>Actinomycetota</taxon>
        <taxon>Actinomycetes</taxon>
        <taxon>Kineosporiales</taxon>
        <taxon>Kineosporiaceae</taxon>
        <taxon>Kineococcus</taxon>
    </lineage>
</organism>
<evidence type="ECO:0000256" key="1">
    <source>
        <dbReference type="ARBA" id="ARBA00001946"/>
    </source>
</evidence>
<dbReference type="GO" id="GO:0005886">
    <property type="term" value="C:plasma membrane"/>
    <property type="evidence" value="ECO:0007669"/>
    <property type="project" value="TreeGrafter"/>
</dbReference>
<dbReference type="SUPFAM" id="SSF111331">
    <property type="entry name" value="NAD kinase/diacylglycerol kinase-like"/>
    <property type="match status" value="1"/>
</dbReference>
<dbReference type="Pfam" id="PF00781">
    <property type="entry name" value="DAGK_cat"/>
    <property type="match status" value="1"/>
</dbReference>
<dbReference type="GO" id="GO:0016301">
    <property type="term" value="F:kinase activity"/>
    <property type="evidence" value="ECO:0007669"/>
    <property type="project" value="UniProtKB-KW"/>
</dbReference>
<dbReference type="PANTHER" id="PTHR12358">
    <property type="entry name" value="SPHINGOSINE KINASE"/>
    <property type="match status" value="1"/>
</dbReference>
<dbReference type="InterPro" id="IPR050187">
    <property type="entry name" value="Lipid_Phosphate_FormReg"/>
</dbReference>
<proteinExistence type="inferred from homology"/>
<accession>A6WA39</accession>
<dbReference type="eggNOG" id="COG1597">
    <property type="taxonomic scope" value="Bacteria"/>
</dbReference>
<comment type="cofactor">
    <cofactor evidence="1">
        <name>Mg(2+)</name>
        <dbReference type="ChEBI" id="CHEBI:18420"/>
    </cofactor>
</comment>
<protein>
    <submittedName>
        <fullName evidence="4">Diacylglycerol kinase catalytic region</fullName>
    </submittedName>
</protein>
<gene>
    <name evidence="4" type="ordered locus">Krad_2195</name>
</gene>
<dbReference type="InterPro" id="IPR016064">
    <property type="entry name" value="NAD/diacylglycerol_kinase_sf"/>
</dbReference>
<dbReference type="SMART" id="SM00046">
    <property type="entry name" value="DAGKc"/>
    <property type="match status" value="1"/>
</dbReference>
<dbReference type="STRING" id="266940.Krad_2195"/>
<dbReference type="Proteomes" id="UP000001116">
    <property type="component" value="Chromosome"/>
</dbReference>
<dbReference type="Gene3D" id="2.60.200.40">
    <property type="match status" value="1"/>
</dbReference>
<keyword evidence="4" id="KW-0418">Kinase</keyword>
<dbReference type="PROSITE" id="PS50146">
    <property type="entry name" value="DAGK"/>
    <property type="match status" value="1"/>
</dbReference>
<keyword evidence="4" id="KW-0808">Transferase</keyword>
<reference evidence="5" key="1">
    <citation type="journal article" date="2008" name="PLoS ONE">
        <title>Survival in nuclear waste, extreme resistance, and potential applications gleaned from the genome sequence of Kineococcus radiotolerans SRS30216.</title>
        <authorList>
            <person name="Bagwell C.E."/>
            <person name="Bhat S."/>
            <person name="Hawkins G.M."/>
            <person name="Smith B.W."/>
            <person name="Biswas T."/>
            <person name="Hoover T.R."/>
            <person name="Saunders E."/>
            <person name="Han C.S."/>
            <person name="Tsodikov O.V."/>
            <person name="Shimkets L.J."/>
        </authorList>
    </citation>
    <scope>NUCLEOTIDE SEQUENCE [LARGE SCALE GENOMIC DNA]</scope>
    <source>
        <strain evidence="5">ATCC BAA-149 / DSM 14245 / SRS30216</strain>
    </source>
</reference>
<evidence type="ECO:0000313" key="4">
    <source>
        <dbReference type="EMBL" id="ABS03678.1"/>
    </source>
</evidence>
<dbReference type="InterPro" id="IPR017438">
    <property type="entry name" value="ATP-NAD_kinase_N"/>
</dbReference>
<evidence type="ECO:0000313" key="5">
    <source>
        <dbReference type="Proteomes" id="UP000001116"/>
    </source>
</evidence>
<dbReference type="Gene3D" id="3.40.50.10330">
    <property type="entry name" value="Probable inorganic polyphosphate/atp-NAD kinase, domain 1"/>
    <property type="match status" value="1"/>
</dbReference>
<dbReference type="EMBL" id="CP000750">
    <property type="protein sequence ID" value="ABS03678.1"/>
    <property type="molecule type" value="Genomic_DNA"/>
</dbReference>
<name>A6WA39_KINRD</name>
<evidence type="ECO:0000259" key="3">
    <source>
        <dbReference type="PROSITE" id="PS50146"/>
    </source>
</evidence>
<keyword evidence="5" id="KW-1185">Reference proteome</keyword>
<evidence type="ECO:0000256" key="2">
    <source>
        <dbReference type="ARBA" id="ARBA00005983"/>
    </source>
</evidence>
<dbReference type="HOGENOM" id="CLU_952421_0_0_11"/>
<dbReference type="PANTHER" id="PTHR12358:SF106">
    <property type="entry name" value="LIPID KINASE YEGS"/>
    <property type="match status" value="1"/>
</dbReference>
<sequence>MIQAATRAAIQAVTGHFDRVVVIYNPHSTGDGPGNGEQLRAQLAQRLPATVVQLAQTQHAGHAVELAERAVSEHPATLVVSASGDGGYHEVVNGVMRARRRVPGAGVCAVLASGNANDHATAVQERPLVEAIVAGTVSQMDLLEVLIDGQEPRYAHSYVGLGITPVVAVEFNQHDLDAVKESLLALRSVWRYRPFTITHDGHRIQLDSLVFANIDRMAKYATLSQESSPTDGTYETLLIRHRSKLKLLASVLRLVRGTHEVISREEPYAFTTATPMPVQMDGEVHQVETGVEVVVSCAPAAVSVIR</sequence>
<dbReference type="InterPro" id="IPR001206">
    <property type="entry name" value="Diacylglycerol_kinase_cat_dom"/>
</dbReference>
<comment type="similarity">
    <text evidence="2">Belongs to the diacylglycerol/lipid kinase family.</text>
</comment>
<dbReference type="AlphaFoldDB" id="A6WA39"/>
<feature type="domain" description="DAGKc" evidence="3">
    <location>
        <begin position="15"/>
        <end position="149"/>
    </location>
</feature>
<dbReference type="KEGG" id="kra:Krad_2195"/>